<feature type="transmembrane region" description="Helical" evidence="1">
    <location>
        <begin position="346"/>
        <end position="363"/>
    </location>
</feature>
<keyword evidence="3" id="KW-1185">Reference proteome</keyword>
<dbReference type="PRINTS" id="PR02026">
    <property type="entry name" value="YTRCYTRDABC"/>
</dbReference>
<protein>
    <submittedName>
        <fullName evidence="2">ABC transporter permease</fullName>
    </submittedName>
</protein>
<accession>A0ABY8B0N9</accession>
<keyword evidence="1" id="KW-0812">Transmembrane</keyword>
<dbReference type="RefSeq" id="WP_275059976.1">
    <property type="nucleotide sequence ID" value="NZ_CP109617.1"/>
</dbReference>
<feature type="transmembrane region" description="Helical" evidence="1">
    <location>
        <begin position="247"/>
        <end position="264"/>
    </location>
</feature>
<gene>
    <name evidence="2" type="ORF">OE059_10590</name>
</gene>
<feature type="transmembrane region" description="Helical" evidence="1">
    <location>
        <begin position="276"/>
        <end position="296"/>
    </location>
</feature>
<dbReference type="InterPro" id="IPR023264">
    <property type="entry name" value="ABC_transptr_acetoin_YtrC/YtrD"/>
</dbReference>
<dbReference type="Pfam" id="PF12679">
    <property type="entry name" value="ABC2_membrane_2"/>
    <property type="match status" value="1"/>
</dbReference>
<keyword evidence="1" id="KW-1133">Transmembrane helix</keyword>
<evidence type="ECO:0000313" key="2">
    <source>
        <dbReference type="EMBL" id="WED54497.1"/>
    </source>
</evidence>
<feature type="transmembrane region" description="Helical" evidence="1">
    <location>
        <begin position="316"/>
        <end position="339"/>
    </location>
</feature>
<feature type="transmembrane region" description="Helical" evidence="1">
    <location>
        <begin position="86"/>
        <end position="110"/>
    </location>
</feature>
<dbReference type="InterPro" id="IPR053046">
    <property type="entry name" value="ABC-5_transporter"/>
</dbReference>
<dbReference type="EMBL" id="CP109617">
    <property type="protein sequence ID" value="WED54497.1"/>
    <property type="molecule type" value="Genomic_DNA"/>
</dbReference>
<name>A0ABY8B0N9_9BACL</name>
<evidence type="ECO:0000313" key="3">
    <source>
        <dbReference type="Proteomes" id="UP001219957"/>
    </source>
</evidence>
<reference evidence="2 3" key="1">
    <citation type="submission" date="2022-10" db="EMBL/GenBank/DDBJ databases">
        <title>Complete genome sequence of Exiguobacterium profundum TSS-3 isolated from an extremely saline-alkaline spring located in Ixtapa, Chiapas-Mexico.</title>
        <authorList>
            <person name="Rincon-Rosales R."/>
            <person name="Rogel M.A."/>
            <person name="Rincon-Molina C.I."/>
            <person name="Guerrero G."/>
            <person name="Manzano-Gomez L.A."/>
            <person name="Lopez-Lopez A."/>
            <person name="Rincon Molina F.A."/>
            <person name="Martinez-Romero E."/>
        </authorList>
    </citation>
    <scope>NUCLEOTIDE SEQUENCE [LARGE SCALE GENOMIC DNA]</scope>
    <source>
        <strain evidence="2 3">TSS-3</strain>
    </source>
</reference>
<feature type="transmembrane region" description="Helical" evidence="1">
    <location>
        <begin position="170"/>
        <end position="194"/>
    </location>
</feature>
<dbReference type="PANTHER" id="PTHR39177:SF1">
    <property type="entry name" value="ABC TRANSPORTER PERMEASE YTRC-RELATED"/>
    <property type="match status" value="1"/>
</dbReference>
<organism evidence="2 3">
    <name type="scientific">Exiguobacterium profundum</name>
    <dbReference type="NCBI Taxonomy" id="307643"/>
    <lineage>
        <taxon>Bacteria</taxon>
        <taxon>Bacillati</taxon>
        <taxon>Bacillota</taxon>
        <taxon>Bacilli</taxon>
        <taxon>Bacillales</taxon>
        <taxon>Bacillales Family XII. Incertae Sedis</taxon>
        <taxon>Exiguobacterium</taxon>
    </lineage>
</organism>
<proteinExistence type="predicted"/>
<dbReference type="PANTHER" id="PTHR39177">
    <property type="entry name" value="ABC TRANSPORTER PERMEASE YTRC-RELATED"/>
    <property type="match status" value="1"/>
</dbReference>
<dbReference type="Proteomes" id="UP001219957">
    <property type="component" value="Chromosome"/>
</dbReference>
<sequence length="376" mass="42292">MLSKVLLKKDWKQVSLLWMLLVFLGVVAFTVPAWTQFEQFDEQIKDARANSVDYGIPFEERDRLTVESFFDHDSSLAFYLGDIGDVIPVGPVVFLFVVFSALMATSLIGAERNSQMSDFSMSLPFTRTQLYISKWVLGASGIIMSTLLGSIAMFALVATSRYSFLLEGTVFKSIVIVLYIALIGISLFSLALWMGSFGGESISQSVWSFVALIFPLGILALIQGSAYSLTGRGDALGWLIDSAYESVFIQAISPLGNLMNLSLYEYIRSDQYWQEFVTISIPSSIVFIALSFWLGAWMYNRAPQENNGRFFMFNNWLWLVHIIIVGCIAMFTGIVFTTFTYQANSMLYIVGFVIGAFLAHLLAKRLLYRFNLRLKS</sequence>
<keyword evidence="1" id="KW-0472">Membrane</keyword>
<feature type="transmembrane region" description="Helical" evidence="1">
    <location>
        <begin position="206"/>
        <end position="227"/>
    </location>
</feature>
<feature type="transmembrane region" description="Helical" evidence="1">
    <location>
        <begin position="131"/>
        <end position="158"/>
    </location>
</feature>
<evidence type="ECO:0000256" key="1">
    <source>
        <dbReference type="SAM" id="Phobius"/>
    </source>
</evidence>